<evidence type="ECO:0000256" key="4">
    <source>
        <dbReference type="ARBA" id="ARBA00022917"/>
    </source>
</evidence>
<comment type="subcellular location">
    <subcellularLocation>
        <location evidence="1">Cytoplasm</location>
    </subcellularLocation>
</comment>
<dbReference type="InterPro" id="IPR015191">
    <property type="entry name" value="SelB_WHD4"/>
</dbReference>
<dbReference type="Pfam" id="PF09107">
    <property type="entry name" value="WHD_3rd_SelB"/>
    <property type="match status" value="1"/>
</dbReference>
<dbReference type="SUPFAM" id="SSF52540">
    <property type="entry name" value="P-loop containing nucleoside triphosphate hydrolases"/>
    <property type="match status" value="1"/>
</dbReference>
<dbReference type="CDD" id="cd15491">
    <property type="entry name" value="selB_III"/>
    <property type="match status" value="1"/>
</dbReference>
<keyword evidence="2" id="KW-0963">Cytoplasm</keyword>
<feature type="domain" description="Tr-type G" evidence="6">
    <location>
        <begin position="1"/>
        <end position="171"/>
    </location>
</feature>
<dbReference type="EMBL" id="BSNL01000001">
    <property type="protein sequence ID" value="GLQ26075.1"/>
    <property type="molecule type" value="Genomic_DNA"/>
</dbReference>
<protein>
    <submittedName>
        <fullName evidence="7">Selenocysteine-specific translation factor</fullName>
    </submittedName>
</protein>
<reference evidence="7" key="2">
    <citation type="submission" date="2023-01" db="EMBL/GenBank/DDBJ databases">
        <title>Draft genome sequence of Sulfitobacter pacificus strain NBRC 109915.</title>
        <authorList>
            <person name="Sun Q."/>
            <person name="Mori K."/>
        </authorList>
    </citation>
    <scope>NUCLEOTIDE SEQUENCE</scope>
    <source>
        <strain evidence="7">NBRC 109915</strain>
    </source>
</reference>
<dbReference type="Gene3D" id="3.40.50.300">
    <property type="entry name" value="P-loop containing nucleotide triphosphate hydrolases"/>
    <property type="match status" value="1"/>
</dbReference>
<dbReference type="InterPro" id="IPR009000">
    <property type="entry name" value="Transl_B-barrel_sf"/>
</dbReference>
<evidence type="ECO:0000256" key="1">
    <source>
        <dbReference type="ARBA" id="ARBA00004496"/>
    </source>
</evidence>
<evidence type="ECO:0000313" key="7">
    <source>
        <dbReference type="EMBL" id="GLQ26075.1"/>
    </source>
</evidence>
<dbReference type="SUPFAM" id="SSF46785">
    <property type="entry name" value="Winged helix' DNA-binding domain"/>
    <property type="match status" value="1"/>
</dbReference>
<dbReference type="InterPro" id="IPR004535">
    <property type="entry name" value="Transl_elong_SelB"/>
</dbReference>
<sequence length="631" mass="67095">MNTYCMVVIGHVDHGKTALVRALTGIETDRLAEEKARGLSITAGFAHHSYPNGVVDFVDAPGHADFIQAMITGATGARAALVVISAVEGIAAQTLEHLEVAGLLGITQGVIAVTKSDMLAAPQQEARLGEIRQGLAQTAFADAPLVLCSAQSGTGIDTLHATIEALIDDPATSAAPLDSYLPIDRVFSLSGLGTIVTGTLQGRDLHLGDRVTLQPDGQPVTLRSLQSRGETRDHIRAGERVAANLRGVAVADVPRGAVLCARDVARPSTCVDVYFPPDRKRPLKHMQELRVFLGTRSAVARLRLFGGGQLGVAQSGFAQLRFKAPVVGYAGQRMVLRRLSPAETIGGAVVLDPQAVPCKSRDAARVQILQAALAGDAKEIARALCSAGQGICAAGDIARLSRLAPVDVERVLGSSFIRLAADAIAPQAALETSKESILSALAGYHQSYPLRRFAPQQDVLPRKMAPVLCRFALDALQTGQQIRQRNGEIAIFDHDPLARLDDTLRARMAEVEITIAQAALTGPSEITADETDTDLLALLIDAGLVLGLQNVALKQRLLFHNDTLRKAADDLRQIFPAQQGFTTGEARSALGTSRRVIVPVLEYFDSIGITVRYGNLRRMTAKTVPPADTQG</sequence>
<evidence type="ECO:0000256" key="2">
    <source>
        <dbReference type="ARBA" id="ARBA00022490"/>
    </source>
</evidence>
<dbReference type="InterPro" id="IPR036390">
    <property type="entry name" value="WH_DNA-bd_sf"/>
</dbReference>
<accession>A0ABQ5VG63</accession>
<keyword evidence="3" id="KW-0547">Nucleotide-binding</keyword>
<proteinExistence type="predicted"/>
<dbReference type="Proteomes" id="UP001161388">
    <property type="component" value="Unassembled WGS sequence"/>
</dbReference>
<name>A0ABQ5VG63_9RHOB</name>
<dbReference type="PANTHER" id="PTHR43721">
    <property type="entry name" value="ELONGATION FACTOR TU-RELATED"/>
    <property type="match status" value="1"/>
</dbReference>
<dbReference type="InterPro" id="IPR050055">
    <property type="entry name" value="EF-Tu_GTPase"/>
</dbReference>
<dbReference type="InterPro" id="IPR009001">
    <property type="entry name" value="Transl_elong_EF1A/Init_IF2_C"/>
</dbReference>
<dbReference type="Gene3D" id="1.10.10.10">
    <property type="entry name" value="Winged helix-like DNA-binding domain superfamily/Winged helix DNA-binding domain"/>
    <property type="match status" value="1"/>
</dbReference>
<dbReference type="Pfam" id="PF25461">
    <property type="entry name" value="Beta-barrel_SelB"/>
    <property type="match status" value="1"/>
</dbReference>
<keyword evidence="5" id="KW-0342">GTP-binding</keyword>
<evidence type="ECO:0000256" key="5">
    <source>
        <dbReference type="ARBA" id="ARBA00023134"/>
    </source>
</evidence>
<evidence type="ECO:0000313" key="8">
    <source>
        <dbReference type="Proteomes" id="UP001161388"/>
    </source>
</evidence>
<dbReference type="SUPFAM" id="SSF50465">
    <property type="entry name" value="EF-Tu/eEF-1alpha/eIF2-gamma C-terminal domain"/>
    <property type="match status" value="1"/>
</dbReference>
<dbReference type="PANTHER" id="PTHR43721:SF22">
    <property type="entry name" value="ELONGATION FACTOR TU, MITOCHONDRIAL"/>
    <property type="match status" value="1"/>
</dbReference>
<dbReference type="Gene3D" id="1.10.10.2770">
    <property type="match status" value="1"/>
</dbReference>
<dbReference type="PROSITE" id="PS51722">
    <property type="entry name" value="G_TR_2"/>
    <property type="match status" value="1"/>
</dbReference>
<dbReference type="InterPro" id="IPR057335">
    <property type="entry name" value="Beta-barrel_SelB"/>
</dbReference>
<dbReference type="InterPro" id="IPR000795">
    <property type="entry name" value="T_Tr_GTP-bd_dom"/>
</dbReference>
<evidence type="ECO:0000259" key="6">
    <source>
        <dbReference type="PROSITE" id="PS51722"/>
    </source>
</evidence>
<dbReference type="RefSeq" id="WP_284370933.1">
    <property type="nucleotide sequence ID" value="NZ_BSNL01000001.1"/>
</dbReference>
<comment type="caution">
    <text evidence="7">The sequence shown here is derived from an EMBL/GenBank/DDBJ whole genome shotgun (WGS) entry which is preliminary data.</text>
</comment>
<dbReference type="InterPro" id="IPR036388">
    <property type="entry name" value="WH-like_DNA-bd_sf"/>
</dbReference>
<gene>
    <name evidence="7" type="primary">selB</name>
    <name evidence="7" type="ORF">GCM10007927_08780</name>
</gene>
<dbReference type="NCBIfam" id="TIGR00475">
    <property type="entry name" value="selB"/>
    <property type="match status" value="1"/>
</dbReference>
<organism evidence="7 8">
    <name type="scientific">Sulfitobacter pacificus</name>
    <dbReference type="NCBI Taxonomy" id="1499314"/>
    <lineage>
        <taxon>Bacteria</taxon>
        <taxon>Pseudomonadati</taxon>
        <taxon>Pseudomonadota</taxon>
        <taxon>Alphaproteobacteria</taxon>
        <taxon>Rhodobacterales</taxon>
        <taxon>Roseobacteraceae</taxon>
        <taxon>Sulfitobacter</taxon>
    </lineage>
</organism>
<evidence type="ECO:0000256" key="3">
    <source>
        <dbReference type="ARBA" id="ARBA00022741"/>
    </source>
</evidence>
<keyword evidence="4" id="KW-0648">Protein biosynthesis</keyword>
<dbReference type="InterPro" id="IPR027417">
    <property type="entry name" value="P-loop_NTPase"/>
</dbReference>
<dbReference type="Gene3D" id="2.40.30.10">
    <property type="entry name" value="Translation factors"/>
    <property type="match status" value="1"/>
</dbReference>
<dbReference type="Pfam" id="PF00009">
    <property type="entry name" value="GTP_EFTU"/>
    <property type="match status" value="1"/>
</dbReference>
<dbReference type="SUPFAM" id="SSF50447">
    <property type="entry name" value="Translation proteins"/>
    <property type="match status" value="1"/>
</dbReference>
<reference evidence="7" key="1">
    <citation type="journal article" date="2014" name="Int. J. Syst. Evol. Microbiol.">
        <title>Complete genome of a new Firmicutes species belonging to the dominant human colonic microbiota ('Ruminococcus bicirculans') reveals two chromosomes and a selective capacity to utilize plant glucans.</title>
        <authorList>
            <consortium name="NISC Comparative Sequencing Program"/>
            <person name="Wegmann U."/>
            <person name="Louis P."/>
            <person name="Goesmann A."/>
            <person name="Henrissat B."/>
            <person name="Duncan S.H."/>
            <person name="Flint H.J."/>
        </authorList>
    </citation>
    <scope>NUCLEOTIDE SEQUENCE</scope>
    <source>
        <strain evidence="7">NBRC 109915</strain>
    </source>
</reference>
<keyword evidence="8" id="KW-1185">Reference proteome</keyword>